<reference evidence="8" key="1">
    <citation type="submission" date="2023-12" db="EMBL/GenBank/DDBJ databases">
        <title>Genome assembly of Anisodus tanguticus.</title>
        <authorList>
            <person name="Wang Y.-J."/>
        </authorList>
    </citation>
    <scope>NUCLEOTIDE SEQUENCE</scope>
    <source>
        <strain evidence="8">KB-2021</strain>
        <tissue evidence="8">Leaf</tissue>
    </source>
</reference>
<dbReference type="GO" id="GO:0016020">
    <property type="term" value="C:membrane"/>
    <property type="evidence" value="ECO:0007669"/>
    <property type="project" value="InterPro"/>
</dbReference>
<evidence type="ECO:0000256" key="2">
    <source>
        <dbReference type="ARBA" id="ARBA00022491"/>
    </source>
</evidence>
<dbReference type="InterPro" id="IPR001972">
    <property type="entry name" value="Stomatin_HflK_fam"/>
</dbReference>
<dbReference type="InterPro" id="IPR006458">
    <property type="entry name" value="Ovate_C"/>
</dbReference>
<dbReference type="Pfam" id="PF01145">
    <property type="entry name" value="Band_7"/>
    <property type="match status" value="1"/>
</dbReference>
<dbReference type="PROSITE" id="PS51754">
    <property type="entry name" value="OVATE"/>
    <property type="match status" value="1"/>
</dbReference>
<dbReference type="Pfam" id="PF04844">
    <property type="entry name" value="Ovate"/>
    <property type="match status" value="1"/>
</dbReference>
<organism evidence="8 9">
    <name type="scientific">Anisodus tanguticus</name>
    <dbReference type="NCBI Taxonomy" id="243964"/>
    <lineage>
        <taxon>Eukaryota</taxon>
        <taxon>Viridiplantae</taxon>
        <taxon>Streptophyta</taxon>
        <taxon>Embryophyta</taxon>
        <taxon>Tracheophyta</taxon>
        <taxon>Spermatophyta</taxon>
        <taxon>Magnoliopsida</taxon>
        <taxon>eudicotyledons</taxon>
        <taxon>Gunneridae</taxon>
        <taxon>Pentapetalae</taxon>
        <taxon>asterids</taxon>
        <taxon>lamiids</taxon>
        <taxon>Solanales</taxon>
        <taxon>Solanaceae</taxon>
        <taxon>Solanoideae</taxon>
        <taxon>Hyoscyameae</taxon>
        <taxon>Anisodus</taxon>
    </lineage>
</organism>
<dbReference type="InterPro" id="IPR036013">
    <property type="entry name" value="Band_7/SPFH_dom_sf"/>
</dbReference>
<keyword evidence="2" id="KW-0678">Repressor</keyword>
<dbReference type="GO" id="GO:0005739">
    <property type="term" value="C:mitochondrion"/>
    <property type="evidence" value="ECO:0007669"/>
    <property type="project" value="TreeGrafter"/>
</dbReference>
<comment type="caution">
    <text evidence="8">The sequence shown here is derived from an EMBL/GenBank/DDBJ whole genome shotgun (WGS) entry which is preliminary data.</text>
</comment>
<protein>
    <recommendedName>
        <fullName evidence="7">OVATE domain-containing protein</fullName>
    </recommendedName>
</protein>
<keyword evidence="5" id="KW-0539">Nucleus</keyword>
<dbReference type="EMBL" id="JAVYJV010000003">
    <property type="protein sequence ID" value="KAK4375738.1"/>
    <property type="molecule type" value="Genomic_DNA"/>
</dbReference>
<proteinExistence type="predicted"/>
<dbReference type="Proteomes" id="UP001291623">
    <property type="component" value="Unassembled WGS sequence"/>
</dbReference>
<evidence type="ECO:0000313" key="9">
    <source>
        <dbReference type="Proteomes" id="UP001291623"/>
    </source>
</evidence>
<dbReference type="InterPro" id="IPR050710">
    <property type="entry name" value="Band7/mec-2_domain"/>
</dbReference>
<evidence type="ECO:0000256" key="4">
    <source>
        <dbReference type="ARBA" id="ARBA00023163"/>
    </source>
</evidence>
<dbReference type="PANTHER" id="PTHR43327">
    <property type="entry name" value="STOMATIN-LIKE PROTEIN 2, MITOCHONDRIAL"/>
    <property type="match status" value="1"/>
</dbReference>
<dbReference type="GO" id="GO:0005634">
    <property type="term" value="C:nucleus"/>
    <property type="evidence" value="ECO:0007669"/>
    <property type="project" value="UniProtKB-SubCell"/>
</dbReference>
<keyword evidence="4" id="KW-0804">Transcription</keyword>
<dbReference type="GO" id="GO:0007005">
    <property type="term" value="P:mitochondrion organization"/>
    <property type="evidence" value="ECO:0007669"/>
    <property type="project" value="TreeGrafter"/>
</dbReference>
<comment type="subcellular location">
    <subcellularLocation>
        <location evidence="1">Nucleus</location>
    </subcellularLocation>
</comment>
<dbReference type="AlphaFoldDB" id="A0AAE1SU72"/>
<dbReference type="InterPro" id="IPR001107">
    <property type="entry name" value="Band_7"/>
</dbReference>
<dbReference type="PRINTS" id="PR00721">
    <property type="entry name" value="STOMATIN"/>
</dbReference>
<sequence length="204" mass="22950">MLQSQRNRISFSANLPDDVRGAITNSICVVKYSVDPLSDIRESIREMVINVGVKDWKEMEELVYCYIVLNSEEMATNDTAKDWGLKCLRYEIRDISPPPGVRTAMEMQAEAERKKRAQVLELEGERQTNINIADGRKSSVILASEAAKMDQVNRAQGEAEAILYRAQATARMQAASQAELKQSDSSAVNNNDHFITAEDYKKDD</sequence>
<keyword evidence="9" id="KW-1185">Reference proteome</keyword>
<dbReference type="PANTHER" id="PTHR43327:SF32">
    <property type="entry name" value="STOMATIN-LIKE PROTEIN 2, MITOCHONDRIAL"/>
    <property type="match status" value="1"/>
</dbReference>
<evidence type="ECO:0000256" key="6">
    <source>
        <dbReference type="SAM" id="MobiDB-lite"/>
    </source>
</evidence>
<dbReference type="GO" id="GO:0045892">
    <property type="term" value="P:negative regulation of DNA-templated transcription"/>
    <property type="evidence" value="ECO:0007669"/>
    <property type="project" value="UniProtKB-ARBA"/>
</dbReference>
<evidence type="ECO:0000256" key="3">
    <source>
        <dbReference type="ARBA" id="ARBA00023015"/>
    </source>
</evidence>
<dbReference type="SUPFAM" id="SSF117892">
    <property type="entry name" value="Band 7/SPFH domain"/>
    <property type="match status" value="1"/>
</dbReference>
<keyword evidence="3" id="KW-0805">Transcription regulation</keyword>
<name>A0AAE1SU72_9SOLA</name>
<evidence type="ECO:0000256" key="1">
    <source>
        <dbReference type="ARBA" id="ARBA00004123"/>
    </source>
</evidence>
<feature type="compositionally biased region" description="Polar residues" evidence="6">
    <location>
        <begin position="175"/>
        <end position="193"/>
    </location>
</feature>
<feature type="domain" description="OVATE" evidence="7">
    <location>
        <begin position="29"/>
        <end position="88"/>
    </location>
</feature>
<evidence type="ECO:0000256" key="5">
    <source>
        <dbReference type="ARBA" id="ARBA00023242"/>
    </source>
</evidence>
<gene>
    <name evidence="8" type="ORF">RND71_006415</name>
</gene>
<accession>A0AAE1SU72</accession>
<feature type="region of interest" description="Disordered" evidence="6">
    <location>
        <begin position="175"/>
        <end position="204"/>
    </location>
</feature>
<feature type="compositionally biased region" description="Basic and acidic residues" evidence="6">
    <location>
        <begin position="195"/>
        <end position="204"/>
    </location>
</feature>
<evidence type="ECO:0000259" key="7">
    <source>
        <dbReference type="PROSITE" id="PS51754"/>
    </source>
</evidence>
<evidence type="ECO:0000313" key="8">
    <source>
        <dbReference type="EMBL" id="KAK4375738.1"/>
    </source>
</evidence>
<dbReference type="Gene3D" id="3.30.479.30">
    <property type="entry name" value="Band 7 domain"/>
    <property type="match status" value="1"/>
</dbReference>